<sequence length="267" mass="29720">MSFHGQHVLVTASAGGMGSEICKLLLSLGAKVSMHYNKNCASLQFLLNEYPNTTYALSVNAENEEEIVNGMEKSYEKFGVINIIILPHIVYVTDDIPIWEMSLEQWNKTLNVNLTSYFLYTREWCKQLIKHKPTLSTDKDINSFNANIIYIGSAGAKFGEENHIDYAACKGAIHTAFLHTVKNEIVKIFPNARANVISPGLTLTPLTKQIIDKNLHSNFIRTQTLHKVATPNDIAQACAFMASNVTANHITGHILDVDGGQNDVIKW</sequence>
<dbReference type="Proteomes" id="UP000677228">
    <property type="component" value="Unassembled WGS sequence"/>
</dbReference>
<evidence type="ECO:0000313" key="3">
    <source>
        <dbReference type="EMBL" id="CAF0786384.1"/>
    </source>
</evidence>
<dbReference type="Proteomes" id="UP000682733">
    <property type="component" value="Unassembled WGS sequence"/>
</dbReference>
<dbReference type="Pfam" id="PF13561">
    <property type="entry name" value="adh_short_C2"/>
    <property type="match status" value="1"/>
</dbReference>
<dbReference type="InterPro" id="IPR002347">
    <property type="entry name" value="SDR_fam"/>
</dbReference>
<comment type="caution">
    <text evidence="4">The sequence shown here is derived from an EMBL/GenBank/DDBJ whole genome shotgun (WGS) entry which is preliminary data.</text>
</comment>
<keyword evidence="7" id="KW-1185">Reference proteome</keyword>
<dbReference type="Proteomes" id="UP000681722">
    <property type="component" value="Unassembled WGS sequence"/>
</dbReference>
<dbReference type="PANTHER" id="PTHR24321:SF8">
    <property type="entry name" value="ESTRADIOL 17-BETA-DEHYDROGENASE 8-RELATED"/>
    <property type="match status" value="1"/>
</dbReference>
<dbReference type="CDD" id="cd05233">
    <property type="entry name" value="SDR_c"/>
    <property type="match status" value="1"/>
</dbReference>
<dbReference type="SUPFAM" id="SSF51735">
    <property type="entry name" value="NAD(P)-binding Rossmann-fold domains"/>
    <property type="match status" value="1"/>
</dbReference>
<dbReference type="EMBL" id="CAJNOK010000977">
    <property type="protein sequence ID" value="CAF0786384.1"/>
    <property type="molecule type" value="Genomic_DNA"/>
</dbReference>
<comment type="similarity">
    <text evidence="1">Belongs to the short-chain dehydrogenases/reductases (SDR) family.</text>
</comment>
<name>A0A816A4M4_9BILA</name>
<dbReference type="AlphaFoldDB" id="A0A816A4M4"/>
<proteinExistence type="inferred from homology"/>
<evidence type="ECO:0000256" key="1">
    <source>
        <dbReference type="ARBA" id="ARBA00006484"/>
    </source>
</evidence>
<keyword evidence="2" id="KW-0560">Oxidoreductase</keyword>
<evidence type="ECO:0000313" key="6">
    <source>
        <dbReference type="EMBL" id="CAF4465968.1"/>
    </source>
</evidence>
<dbReference type="InterPro" id="IPR036291">
    <property type="entry name" value="NAD(P)-bd_dom_sf"/>
</dbReference>
<accession>A0A816A4M4</accession>
<dbReference type="PRINTS" id="PR00081">
    <property type="entry name" value="GDHRDH"/>
</dbReference>
<dbReference type="EMBL" id="CAJNOQ010034045">
    <property type="protein sequence ID" value="CAF1592970.1"/>
    <property type="molecule type" value="Genomic_DNA"/>
</dbReference>
<dbReference type="Gene3D" id="3.40.50.720">
    <property type="entry name" value="NAD(P)-binding Rossmann-like Domain"/>
    <property type="match status" value="1"/>
</dbReference>
<protein>
    <submittedName>
        <fullName evidence="4">Uncharacterized protein</fullName>
    </submittedName>
</protein>
<dbReference type="EMBL" id="CAJOBC010100238">
    <property type="protein sequence ID" value="CAF4465968.1"/>
    <property type="molecule type" value="Genomic_DNA"/>
</dbReference>
<evidence type="ECO:0000313" key="5">
    <source>
        <dbReference type="EMBL" id="CAF3568592.1"/>
    </source>
</evidence>
<dbReference type="Proteomes" id="UP000663829">
    <property type="component" value="Unassembled WGS sequence"/>
</dbReference>
<dbReference type="EMBL" id="CAJOBA010000977">
    <property type="protein sequence ID" value="CAF3568592.1"/>
    <property type="molecule type" value="Genomic_DNA"/>
</dbReference>
<dbReference type="OrthoDB" id="504708at2759"/>
<gene>
    <name evidence="4" type="ORF">GPM918_LOCUS41890</name>
    <name evidence="3" type="ORF">OVA965_LOCUS3894</name>
    <name evidence="6" type="ORF">SRO942_LOCUS43017</name>
    <name evidence="5" type="ORF">TMI583_LOCUS3892</name>
</gene>
<evidence type="ECO:0000313" key="4">
    <source>
        <dbReference type="EMBL" id="CAF1592970.1"/>
    </source>
</evidence>
<dbReference type="PANTHER" id="PTHR24321">
    <property type="entry name" value="DEHYDROGENASES, SHORT CHAIN"/>
    <property type="match status" value="1"/>
</dbReference>
<evidence type="ECO:0000313" key="7">
    <source>
        <dbReference type="Proteomes" id="UP000663829"/>
    </source>
</evidence>
<organism evidence="4 7">
    <name type="scientific">Didymodactylos carnosus</name>
    <dbReference type="NCBI Taxonomy" id="1234261"/>
    <lineage>
        <taxon>Eukaryota</taxon>
        <taxon>Metazoa</taxon>
        <taxon>Spiralia</taxon>
        <taxon>Gnathifera</taxon>
        <taxon>Rotifera</taxon>
        <taxon>Eurotatoria</taxon>
        <taxon>Bdelloidea</taxon>
        <taxon>Philodinida</taxon>
        <taxon>Philodinidae</taxon>
        <taxon>Didymodactylos</taxon>
    </lineage>
</organism>
<dbReference type="GO" id="GO:0016491">
    <property type="term" value="F:oxidoreductase activity"/>
    <property type="evidence" value="ECO:0007669"/>
    <property type="project" value="UniProtKB-KW"/>
</dbReference>
<reference evidence="4" key="1">
    <citation type="submission" date="2021-02" db="EMBL/GenBank/DDBJ databases">
        <authorList>
            <person name="Nowell W R."/>
        </authorList>
    </citation>
    <scope>NUCLEOTIDE SEQUENCE</scope>
</reference>
<evidence type="ECO:0000256" key="2">
    <source>
        <dbReference type="ARBA" id="ARBA00023002"/>
    </source>
</evidence>